<keyword evidence="4" id="KW-0547">Nucleotide-binding</keyword>
<feature type="domain" description="Mur ligase C-terminal" evidence="10">
    <location>
        <begin position="273"/>
        <end position="396"/>
    </location>
</feature>
<comment type="caution">
    <text evidence="12">The sequence shown here is derived from an EMBL/GenBank/DDBJ whole genome shotgun (WGS) entry which is preliminary data.</text>
</comment>
<evidence type="ECO:0000256" key="2">
    <source>
        <dbReference type="ARBA" id="ARBA00022490"/>
    </source>
</evidence>
<evidence type="ECO:0000259" key="10">
    <source>
        <dbReference type="Pfam" id="PF02875"/>
    </source>
</evidence>
<proteinExistence type="inferred from homology"/>
<dbReference type="InterPro" id="IPR013221">
    <property type="entry name" value="Mur_ligase_cen"/>
</dbReference>
<dbReference type="UniPathway" id="UPA00219"/>
<comment type="similarity">
    <text evidence="1">Belongs to the MurCDEF family. MurE subfamily.</text>
</comment>
<evidence type="ECO:0000256" key="3">
    <source>
        <dbReference type="ARBA" id="ARBA00022598"/>
    </source>
</evidence>
<dbReference type="PROSITE" id="PS01011">
    <property type="entry name" value="FOLYLPOLYGLU_SYNT_1"/>
    <property type="match status" value="1"/>
</dbReference>
<dbReference type="InterPro" id="IPR036615">
    <property type="entry name" value="Mur_ligase_C_dom_sf"/>
</dbReference>
<dbReference type="PANTHER" id="PTHR23135">
    <property type="entry name" value="MUR LIGASE FAMILY MEMBER"/>
    <property type="match status" value="1"/>
</dbReference>
<dbReference type="GO" id="GO:0009252">
    <property type="term" value="P:peptidoglycan biosynthetic process"/>
    <property type="evidence" value="ECO:0007669"/>
    <property type="project" value="UniProtKB-UniPathway"/>
</dbReference>
<dbReference type="InterPro" id="IPR005761">
    <property type="entry name" value="UDP-N-AcMur-Glu-dNH2Pim_ligase"/>
</dbReference>
<accession>A0A1F6EJA8</accession>
<evidence type="ECO:0000313" key="13">
    <source>
        <dbReference type="Proteomes" id="UP000178427"/>
    </source>
</evidence>
<name>A0A1F6EJA8_9BACT</name>
<reference evidence="12 13" key="1">
    <citation type="journal article" date="2016" name="Nat. Commun.">
        <title>Thousands of microbial genomes shed light on interconnected biogeochemical processes in an aquifer system.</title>
        <authorList>
            <person name="Anantharaman K."/>
            <person name="Brown C.T."/>
            <person name="Hug L.A."/>
            <person name="Sharon I."/>
            <person name="Castelle C.J."/>
            <person name="Probst A.J."/>
            <person name="Thomas B.C."/>
            <person name="Singh A."/>
            <person name="Wilkins M.J."/>
            <person name="Karaoz U."/>
            <person name="Brodie E.L."/>
            <person name="Williams K.H."/>
            <person name="Hubbard S.S."/>
            <person name="Banfield J.F."/>
        </authorList>
    </citation>
    <scope>NUCLEOTIDE SEQUENCE [LARGE SCALE GENOMIC DNA]</scope>
</reference>
<dbReference type="GO" id="GO:0005524">
    <property type="term" value="F:ATP binding"/>
    <property type="evidence" value="ECO:0007669"/>
    <property type="project" value="UniProtKB-KW"/>
</dbReference>
<keyword evidence="6 9" id="KW-0133">Cell shape</keyword>
<feature type="domain" description="Mur ligase central" evidence="11">
    <location>
        <begin position="54"/>
        <end position="249"/>
    </location>
</feature>
<evidence type="ECO:0008006" key="14">
    <source>
        <dbReference type="Google" id="ProtNLM"/>
    </source>
</evidence>
<keyword evidence="8 9" id="KW-0961">Cell wall biogenesis/degradation</keyword>
<sequence>MKPSSTLEETLRFVQKLIPKPLYRFGQPIYHYFLAVVGTVLYGNPSRKLVVIAVTGTKGKTSTTELIAQLLRESGTKTASSSTIQFCIGGQCERNVYKMGLPGRFFVQRFLHQAVAAGCTHAVIETSSEAVKQFRHKGVALNALVFTNLAPEHIESHGSFEAYAAAKLSLAKHLERSPKQPRIIVANADDAYGQKFLDFPAEKRVAYSLRDAEPYTADDKNIRFTWRGELFSVPLPGLFNLYNCLAALSLGEALGLECSVMKRALEHMPPIAGRAERIEASQPFDVVVDYAHTMESLRALYSTFNKKRITAIIGATGGGRDQAKRAERGALAEEYAATTIITNEDPYDEDPQKIMRELAAGFKTKKPVLLLDRRAAITAALKEAKDGDAVLITGKGTDPYIMGPRGIKQVWSDAQVAREELAKLGYTK</sequence>
<dbReference type="GO" id="GO:0008360">
    <property type="term" value="P:regulation of cell shape"/>
    <property type="evidence" value="ECO:0007669"/>
    <property type="project" value="UniProtKB-KW"/>
</dbReference>
<dbReference type="GO" id="GO:0051301">
    <property type="term" value="P:cell division"/>
    <property type="evidence" value="ECO:0007669"/>
    <property type="project" value="UniProtKB-KW"/>
</dbReference>
<evidence type="ECO:0000256" key="5">
    <source>
        <dbReference type="ARBA" id="ARBA00022840"/>
    </source>
</evidence>
<dbReference type="PANTHER" id="PTHR23135:SF4">
    <property type="entry name" value="UDP-N-ACETYLMURAMOYL-L-ALANYL-D-GLUTAMATE--2,6-DIAMINOPIMELATE LIGASE MURE HOMOLOG, CHLOROPLASTIC"/>
    <property type="match status" value="1"/>
</dbReference>
<dbReference type="InterPro" id="IPR018109">
    <property type="entry name" value="Folylpolyglutamate_synth_CS"/>
</dbReference>
<comment type="subcellular location">
    <subcellularLocation>
        <location evidence="9">Cytoplasm</location>
    </subcellularLocation>
</comment>
<organism evidence="12 13">
    <name type="scientific">Candidatus Kaiserbacteria bacterium RIFCSPLOWO2_01_FULL_54_20</name>
    <dbReference type="NCBI Taxonomy" id="1798513"/>
    <lineage>
        <taxon>Bacteria</taxon>
        <taxon>Candidatus Kaiseribacteriota</taxon>
    </lineage>
</organism>
<evidence type="ECO:0000256" key="1">
    <source>
        <dbReference type="ARBA" id="ARBA00005898"/>
    </source>
</evidence>
<dbReference type="SUPFAM" id="SSF53244">
    <property type="entry name" value="MurD-like peptide ligases, peptide-binding domain"/>
    <property type="match status" value="1"/>
</dbReference>
<evidence type="ECO:0000256" key="9">
    <source>
        <dbReference type="RuleBase" id="RU004135"/>
    </source>
</evidence>
<keyword evidence="3" id="KW-0436">Ligase</keyword>
<dbReference type="Gene3D" id="3.90.190.20">
    <property type="entry name" value="Mur ligase, C-terminal domain"/>
    <property type="match status" value="1"/>
</dbReference>
<dbReference type="GO" id="GO:0005737">
    <property type="term" value="C:cytoplasm"/>
    <property type="evidence" value="ECO:0007669"/>
    <property type="project" value="UniProtKB-SubCell"/>
</dbReference>
<gene>
    <name evidence="12" type="ORF">A3A40_02405</name>
</gene>
<keyword evidence="5" id="KW-0067">ATP-binding</keyword>
<dbReference type="AlphaFoldDB" id="A0A1F6EJA8"/>
<dbReference type="Gene3D" id="3.40.1190.10">
    <property type="entry name" value="Mur-like, catalytic domain"/>
    <property type="match status" value="1"/>
</dbReference>
<dbReference type="GO" id="GO:0004326">
    <property type="term" value="F:tetrahydrofolylpolyglutamate synthase activity"/>
    <property type="evidence" value="ECO:0007669"/>
    <property type="project" value="InterPro"/>
</dbReference>
<dbReference type="STRING" id="1798513.A3A40_02405"/>
<dbReference type="EMBL" id="MFMA01000040">
    <property type="protein sequence ID" value="OGG73741.1"/>
    <property type="molecule type" value="Genomic_DNA"/>
</dbReference>
<keyword evidence="2" id="KW-0963">Cytoplasm</keyword>
<evidence type="ECO:0000256" key="4">
    <source>
        <dbReference type="ARBA" id="ARBA00022741"/>
    </source>
</evidence>
<keyword evidence="9" id="KW-0131">Cell cycle</keyword>
<protein>
    <recommendedName>
        <fullName evidence="14">UDP-N-acetylmuramoyl-L-alanyl-D-glutamate--2, 6-diaminopimelate ligase</fullName>
    </recommendedName>
</protein>
<comment type="pathway">
    <text evidence="9">Cell wall biogenesis; peptidoglycan biosynthesis.</text>
</comment>
<dbReference type="GO" id="GO:0071555">
    <property type="term" value="P:cell wall organization"/>
    <property type="evidence" value="ECO:0007669"/>
    <property type="project" value="UniProtKB-KW"/>
</dbReference>
<evidence type="ECO:0000256" key="8">
    <source>
        <dbReference type="ARBA" id="ARBA00023316"/>
    </source>
</evidence>
<dbReference type="SUPFAM" id="SSF53623">
    <property type="entry name" value="MurD-like peptide ligases, catalytic domain"/>
    <property type="match status" value="1"/>
</dbReference>
<dbReference type="NCBIfam" id="TIGR01085">
    <property type="entry name" value="murE"/>
    <property type="match status" value="1"/>
</dbReference>
<dbReference type="Pfam" id="PF08245">
    <property type="entry name" value="Mur_ligase_M"/>
    <property type="match status" value="1"/>
</dbReference>
<evidence type="ECO:0000313" key="12">
    <source>
        <dbReference type="EMBL" id="OGG73741.1"/>
    </source>
</evidence>
<dbReference type="Pfam" id="PF02875">
    <property type="entry name" value="Mur_ligase_C"/>
    <property type="match status" value="1"/>
</dbReference>
<keyword evidence="7 9" id="KW-0573">Peptidoglycan synthesis</keyword>
<evidence type="ECO:0000256" key="7">
    <source>
        <dbReference type="ARBA" id="ARBA00022984"/>
    </source>
</evidence>
<dbReference type="InterPro" id="IPR036565">
    <property type="entry name" value="Mur-like_cat_sf"/>
</dbReference>
<evidence type="ECO:0000259" key="11">
    <source>
        <dbReference type="Pfam" id="PF08245"/>
    </source>
</evidence>
<dbReference type="InterPro" id="IPR004101">
    <property type="entry name" value="Mur_ligase_C"/>
</dbReference>
<keyword evidence="9" id="KW-0132">Cell division</keyword>
<evidence type="ECO:0000256" key="6">
    <source>
        <dbReference type="ARBA" id="ARBA00022960"/>
    </source>
</evidence>
<dbReference type="Proteomes" id="UP000178427">
    <property type="component" value="Unassembled WGS sequence"/>
</dbReference>